<dbReference type="GO" id="GO:0004519">
    <property type="term" value="F:endonuclease activity"/>
    <property type="evidence" value="ECO:0007669"/>
    <property type="project" value="UniProtKB-KW"/>
</dbReference>
<dbReference type="RefSeq" id="WP_216417913.1">
    <property type="nucleotide sequence ID" value="NZ_JAHLQK010000005.1"/>
</dbReference>
<evidence type="ECO:0000259" key="2">
    <source>
        <dbReference type="Pfam" id="PF04471"/>
    </source>
</evidence>
<name>A0ABS6G449_9FIRM</name>
<sequence>MKKIDLLFRFIANQLKGHKKSRSNSLRFKNYYLSVKDDKRNNFAKVFDYSIWRIFVFFIAFLYLYLKTNKLYLSILLSTVSFIIVHSLAIMGRKHKFEQLKEQKRRYVASQRVYNEIMNKTVDEMREYIREVFAPMGFSKFNFIECDQRYILLNSVYREEEIMLLFNIYKSDFDVELKEVKEFLYLLTDNKIKKGILVTTSDFTNDSYDFVSKLNEKYGLLLVNKEQLLKIIENNGLFPNDEEIDEIIESKISRREKKWDKYKKVALSKNKVKGYVILSIYLAVTAWYTPYTIYYMIVSSIILALAFITFLSNIINKARDGEEKGVDFEELLNDM</sequence>
<dbReference type="EMBL" id="JAHLQK010000005">
    <property type="protein sequence ID" value="MBU5677270.1"/>
    <property type="molecule type" value="Genomic_DNA"/>
</dbReference>
<evidence type="ECO:0000313" key="4">
    <source>
        <dbReference type="Proteomes" id="UP000779508"/>
    </source>
</evidence>
<feature type="transmembrane region" description="Helical" evidence="1">
    <location>
        <begin position="71"/>
        <end position="91"/>
    </location>
</feature>
<keyword evidence="1" id="KW-0472">Membrane</keyword>
<feature type="transmembrane region" description="Helical" evidence="1">
    <location>
        <begin position="272"/>
        <end position="288"/>
    </location>
</feature>
<keyword evidence="3" id="KW-0255">Endonuclease</keyword>
<keyword evidence="1" id="KW-0812">Transmembrane</keyword>
<feature type="transmembrane region" description="Helical" evidence="1">
    <location>
        <begin position="46"/>
        <end position="65"/>
    </location>
</feature>
<keyword evidence="3" id="KW-0378">Hydrolase</keyword>
<accession>A0ABS6G449</accession>
<dbReference type="Pfam" id="PF04471">
    <property type="entry name" value="Mrr_cat"/>
    <property type="match status" value="1"/>
</dbReference>
<dbReference type="InterPro" id="IPR052906">
    <property type="entry name" value="Type_IV_Methyl-Rstrct_Enzyme"/>
</dbReference>
<keyword evidence="4" id="KW-1185">Reference proteome</keyword>
<dbReference type="PANTHER" id="PTHR30015">
    <property type="entry name" value="MRR RESTRICTION SYSTEM PROTEIN"/>
    <property type="match status" value="1"/>
</dbReference>
<dbReference type="PANTHER" id="PTHR30015:SF7">
    <property type="entry name" value="TYPE IV METHYL-DIRECTED RESTRICTION ENZYME ECOKMRR"/>
    <property type="match status" value="1"/>
</dbReference>
<protein>
    <submittedName>
        <fullName evidence="3">Restriction endonuclease</fullName>
    </submittedName>
</protein>
<dbReference type="InterPro" id="IPR007560">
    <property type="entry name" value="Restrct_endonuc_IV_Mrr"/>
</dbReference>
<evidence type="ECO:0000313" key="3">
    <source>
        <dbReference type="EMBL" id="MBU5677270.1"/>
    </source>
</evidence>
<organism evidence="3 4">
    <name type="scientific">Alkaliphilus flagellatus</name>
    <dbReference type="NCBI Taxonomy" id="2841507"/>
    <lineage>
        <taxon>Bacteria</taxon>
        <taxon>Bacillati</taxon>
        <taxon>Bacillota</taxon>
        <taxon>Clostridia</taxon>
        <taxon>Peptostreptococcales</taxon>
        <taxon>Natronincolaceae</taxon>
        <taxon>Alkaliphilus</taxon>
    </lineage>
</organism>
<gene>
    <name evidence="3" type="ORF">KQI88_12685</name>
</gene>
<feature type="transmembrane region" description="Helical" evidence="1">
    <location>
        <begin position="294"/>
        <end position="315"/>
    </location>
</feature>
<comment type="caution">
    <text evidence="3">The sequence shown here is derived from an EMBL/GenBank/DDBJ whole genome shotgun (WGS) entry which is preliminary data.</text>
</comment>
<evidence type="ECO:0000256" key="1">
    <source>
        <dbReference type="SAM" id="Phobius"/>
    </source>
</evidence>
<proteinExistence type="predicted"/>
<keyword evidence="1" id="KW-1133">Transmembrane helix</keyword>
<dbReference type="Proteomes" id="UP000779508">
    <property type="component" value="Unassembled WGS sequence"/>
</dbReference>
<reference evidence="3 4" key="1">
    <citation type="submission" date="2021-06" db="EMBL/GenBank/DDBJ databases">
        <authorList>
            <person name="Sun Q."/>
            <person name="Li D."/>
        </authorList>
    </citation>
    <scope>NUCLEOTIDE SEQUENCE [LARGE SCALE GENOMIC DNA]</scope>
    <source>
        <strain evidence="3 4">MSJ-5</strain>
    </source>
</reference>
<feature type="domain" description="Restriction endonuclease type IV Mrr" evidence="2">
    <location>
        <begin position="165"/>
        <end position="231"/>
    </location>
</feature>
<keyword evidence="3" id="KW-0540">Nuclease</keyword>